<dbReference type="InterPro" id="IPR040184">
    <property type="entry name" value="Mcm10"/>
</dbReference>
<feature type="compositionally biased region" description="Low complexity" evidence="1">
    <location>
        <begin position="248"/>
        <end position="263"/>
    </location>
</feature>
<dbReference type="EMBL" id="BQXS01010792">
    <property type="protein sequence ID" value="GKT34302.1"/>
    <property type="molecule type" value="Genomic_DNA"/>
</dbReference>
<protein>
    <submittedName>
        <fullName evidence="3">Minichromosome maintenance protein 10 like protein</fullName>
    </submittedName>
</protein>
<feature type="compositionally biased region" description="Basic residues" evidence="1">
    <location>
        <begin position="10"/>
        <end position="23"/>
    </location>
</feature>
<dbReference type="PANTHER" id="PTHR13454">
    <property type="entry name" value="PROTEIN MCM10 HOMOLOG"/>
    <property type="match status" value="1"/>
</dbReference>
<feature type="compositionally biased region" description="Polar residues" evidence="1">
    <location>
        <begin position="229"/>
        <end position="238"/>
    </location>
</feature>
<evidence type="ECO:0000259" key="2">
    <source>
        <dbReference type="SMART" id="SM01280"/>
    </source>
</evidence>
<dbReference type="PANTHER" id="PTHR13454:SF11">
    <property type="entry name" value="PROTEIN MCM10 HOMOLOG"/>
    <property type="match status" value="1"/>
</dbReference>
<keyword evidence="4" id="KW-1185">Reference proteome</keyword>
<evidence type="ECO:0000313" key="4">
    <source>
        <dbReference type="Proteomes" id="UP001057375"/>
    </source>
</evidence>
<name>A0ABQ5KP67_9EUKA</name>
<dbReference type="Proteomes" id="UP001057375">
    <property type="component" value="Unassembled WGS sequence"/>
</dbReference>
<feature type="region of interest" description="Disordered" evidence="1">
    <location>
        <begin position="165"/>
        <end position="263"/>
    </location>
</feature>
<feature type="region of interest" description="Disordered" evidence="1">
    <location>
        <begin position="1"/>
        <end position="27"/>
    </location>
</feature>
<feature type="compositionally biased region" description="Basic and acidic residues" evidence="1">
    <location>
        <begin position="197"/>
        <end position="228"/>
    </location>
</feature>
<comment type="caution">
    <text evidence="3">The sequence shown here is derived from an EMBL/GenBank/DDBJ whole genome shotgun (WGS) entry which is preliminary data.</text>
</comment>
<feature type="region of interest" description="Disordered" evidence="1">
    <location>
        <begin position="70"/>
        <end position="98"/>
    </location>
</feature>
<sequence>MRITKDHGIRKTVRKGRKTHKKTANASDDSVFNPYISLITNNQFYSMTSRVGSRGTQQVISALEKYAGGTKEMSTDSKASKSPLVADQSKPTKTVRKTKPKPLKVISTPSKPVDLFCKDSGLRLFDTGKSFLEAFESCQFKQLSKVEERKLEMARVIERNKNVRDGKFEYKPSPKHPVSSNKGDKGASKGINPFHSQRRELMAEQRKKMDRKYQDRKESKVSTAKDMENSNIKQGCSRSPTISHDHISSSSPSSSSPSSQPSISSVISSSFPEWFSFDDLGYPIDKVIKIKATLLTASDSLKAKLVAKLISIAQERKKKVLKSSSLSTIDCKEETKAEKLMLKRAQQGLDTISKLDQIDKHFAGYIEAERREEEAMKHTEVTLKAYHCATCRRYSEFKPHACCDAKHPVKVVSAVKRKFECRNCGNRITAFNTLFPAVYCERCNQKKWQVSSLANVRAIYKKLTK</sequence>
<evidence type="ECO:0000256" key="1">
    <source>
        <dbReference type="SAM" id="MobiDB-lite"/>
    </source>
</evidence>
<feature type="domain" description="Replication factor Mcm10 C-terminal" evidence="2">
    <location>
        <begin position="172"/>
        <end position="464"/>
    </location>
</feature>
<reference evidence="3" key="1">
    <citation type="submission" date="2022-03" db="EMBL/GenBank/DDBJ databases">
        <title>Draft genome sequence of Aduncisulcus paluster, a free-living microaerophilic Fornicata.</title>
        <authorList>
            <person name="Yuyama I."/>
            <person name="Kume K."/>
            <person name="Tamura T."/>
            <person name="Inagaki Y."/>
            <person name="Hashimoto T."/>
        </authorList>
    </citation>
    <scope>NUCLEOTIDE SEQUENCE</scope>
    <source>
        <strain evidence="3">NY0171</strain>
    </source>
</reference>
<organism evidence="3 4">
    <name type="scientific">Aduncisulcus paluster</name>
    <dbReference type="NCBI Taxonomy" id="2918883"/>
    <lineage>
        <taxon>Eukaryota</taxon>
        <taxon>Metamonada</taxon>
        <taxon>Carpediemonas-like organisms</taxon>
        <taxon>Aduncisulcus</taxon>
    </lineage>
</organism>
<proteinExistence type="predicted"/>
<dbReference type="InterPro" id="IPR015411">
    <property type="entry name" value="Rep_factor_Mcm10_C"/>
</dbReference>
<evidence type="ECO:0000313" key="3">
    <source>
        <dbReference type="EMBL" id="GKT34302.1"/>
    </source>
</evidence>
<gene>
    <name evidence="3" type="ORF">ADUPG1_007674</name>
</gene>
<accession>A0ABQ5KP67</accession>
<dbReference type="SMART" id="SM01280">
    <property type="entry name" value="Mcm10"/>
    <property type="match status" value="1"/>
</dbReference>